<organism evidence="1 2">
    <name type="scientific">Prescottella soli</name>
    <dbReference type="NCBI Taxonomy" id="1543852"/>
    <lineage>
        <taxon>Bacteria</taxon>
        <taxon>Bacillati</taxon>
        <taxon>Actinomycetota</taxon>
        <taxon>Actinomycetes</taxon>
        <taxon>Mycobacteriales</taxon>
        <taxon>Nocardiaceae</taxon>
        <taxon>Prescottella</taxon>
    </lineage>
</organism>
<dbReference type="EMBL" id="JBDLNU010000001">
    <property type="protein sequence ID" value="MFM1727046.1"/>
    <property type="molecule type" value="Genomic_DNA"/>
</dbReference>
<protein>
    <submittedName>
        <fullName evidence="1">Uncharacterized protein</fullName>
    </submittedName>
</protein>
<dbReference type="Proteomes" id="UP001629744">
    <property type="component" value="Unassembled WGS sequence"/>
</dbReference>
<comment type="caution">
    <text evidence="1">The sequence shown here is derived from an EMBL/GenBank/DDBJ whole genome shotgun (WGS) entry which is preliminary data.</text>
</comment>
<evidence type="ECO:0000313" key="1">
    <source>
        <dbReference type="EMBL" id="MFM1727046.1"/>
    </source>
</evidence>
<gene>
    <name evidence="1" type="ORF">ABEU19_000495</name>
</gene>
<proteinExistence type="predicted"/>
<accession>A0ABW9FQW2</accession>
<dbReference type="RefSeq" id="WP_348608837.1">
    <property type="nucleotide sequence ID" value="NZ_CP157276.1"/>
</dbReference>
<keyword evidence="2" id="KW-1185">Reference proteome</keyword>
<reference evidence="1 2" key="1">
    <citation type="submission" date="2023-11" db="EMBL/GenBank/DDBJ databases">
        <authorList>
            <person name="Val-Calvo J."/>
            <person name="Scortti M."/>
            <person name="Vazquez-Boland J."/>
        </authorList>
    </citation>
    <scope>NUCLEOTIDE SEQUENCE [LARGE SCALE GENOMIC DNA]</scope>
    <source>
        <strain evidence="1 2">DSM 46662</strain>
    </source>
</reference>
<sequence length="171" mass="17258">MPVLGLIFFSTQQTGALWSDTENIAEGQSITSGTLDIAVGAGGTTQASYPFTALAKSGMTPGAFAQAPLTVRNSGNVAMRYRLQNANQSNPAVPLTLTVSTVPNEAACPATGNPSGATQLYSGAMVGAQVPQLRALAPGASEVLCMRGTLDSSAAPNTSTTATFTFAAEVG</sequence>
<evidence type="ECO:0000313" key="2">
    <source>
        <dbReference type="Proteomes" id="UP001629744"/>
    </source>
</evidence>
<name>A0ABW9FQW2_9NOCA</name>